<evidence type="ECO:0000313" key="4">
    <source>
        <dbReference type="Proteomes" id="UP000325313"/>
    </source>
</evidence>
<protein>
    <submittedName>
        <fullName evidence="3">Uncharacterized protein</fullName>
    </submittedName>
</protein>
<keyword evidence="2" id="KW-1133">Transmembrane helix</keyword>
<reference evidence="3 4" key="1">
    <citation type="submission" date="2019-05" db="EMBL/GenBank/DDBJ databases">
        <title>Emergence of the Ug99 lineage of the wheat stem rust pathogen through somatic hybridization.</title>
        <authorList>
            <person name="Li F."/>
            <person name="Upadhyaya N.M."/>
            <person name="Sperschneider J."/>
            <person name="Matny O."/>
            <person name="Nguyen-Phuc H."/>
            <person name="Mago R."/>
            <person name="Raley C."/>
            <person name="Miller M.E."/>
            <person name="Silverstein K.A.T."/>
            <person name="Henningsen E."/>
            <person name="Hirsch C.D."/>
            <person name="Visser B."/>
            <person name="Pretorius Z.A."/>
            <person name="Steffenson B.J."/>
            <person name="Schwessinger B."/>
            <person name="Dodds P.N."/>
            <person name="Figueroa M."/>
        </authorList>
    </citation>
    <scope>NUCLEOTIDE SEQUENCE [LARGE SCALE GENOMIC DNA]</scope>
    <source>
        <strain evidence="3 4">Ug99</strain>
    </source>
</reference>
<sequence>MGAATPALFLTNQPGIFDSSVRVTARPGHLFQTPDDLGRARPKQIEEVLSYQLSASPTTRNNQQQQHRHQHQPIPSPSHNFSSSTIQSITQSTSSSNNHQQQENHSSFTHFLRRLLNKQQQKLITNQQITTKPSPEQLLDHSPAKLIPLTLLLFASQLISIITTFYAIPFLVETQRVTNTNWRNS</sequence>
<gene>
    <name evidence="3" type="ORF">PGTUg99_028677</name>
</gene>
<proteinExistence type="predicted"/>
<feature type="compositionally biased region" description="Low complexity" evidence="1">
    <location>
        <begin position="82"/>
        <end position="107"/>
    </location>
</feature>
<dbReference type="Proteomes" id="UP000325313">
    <property type="component" value="Unassembled WGS sequence"/>
</dbReference>
<evidence type="ECO:0000256" key="1">
    <source>
        <dbReference type="SAM" id="MobiDB-lite"/>
    </source>
</evidence>
<evidence type="ECO:0000256" key="2">
    <source>
        <dbReference type="SAM" id="Phobius"/>
    </source>
</evidence>
<comment type="caution">
    <text evidence="3">The sequence shown here is derived from an EMBL/GenBank/DDBJ whole genome shotgun (WGS) entry which is preliminary data.</text>
</comment>
<organism evidence="3 4">
    <name type="scientific">Puccinia graminis f. sp. tritici</name>
    <dbReference type="NCBI Taxonomy" id="56615"/>
    <lineage>
        <taxon>Eukaryota</taxon>
        <taxon>Fungi</taxon>
        <taxon>Dikarya</taxon>
        <taxon>Basidiomycota</taxon>
        <taxon>Pucciniomycotina</taxon>
        <taxon>Pucciniomycetes</taxon>
        <taxon>Pucciniales</taxon>
        <taxon>Pucciniaceae</taxon>
        <taxon>Puccinia</taxon>
    </lineage>
</organism>
<dbReference type="EMBL" id="VDEP01000204">
    <property type="protein sequence ID" value="KAA1124358.1"/>
    <property type="molecule type" value="Genomic_DNA"/>
</dbReference>
<keyword evidence="2" id="KW-0472">Membrane</keyword>
<evidence type="ECO:0000313" key="3">
    <source>
        <dbReference type="EMBL" id="KAA1124358.1"/>
    </source>
</evidence>
<name>A0A5B0RGN5_PUCGR</name>
<accession>A0A5B0RGN5</accession>
<feature type="region of interest" description="Disordered" evidence="1">
    <location>
        <begin position="55"/>
        <end position="107"/>
    </location>
</feature>
<feature type="transmembrane region" description="Helical" evidence="2">
    <location>
        <begin position="146"/>
        <end position="168"/>
    </location>
</feature>
<dbReference type="AlphaFoldDB" id="A0A5B0RGN5"/>
<keyword evidence="2" id="KW-0812">Transmembrane</keyword>